<comment type="pathway">
    <text evidence="1">Protein modification; protein ubiquitination.</text>
</comment>
<evidence type="ECO:0000256" key="4">
    <source>
        <dbReference type="ARBA" id="ARBA00022786"/>
    </source>
</evidence>
<comment type="caution">
    <text evidence="8">The sequence shown here is derived from an EMBL/GenBank/DDBJ whole genome shotgun (WGS) entry which is preliminary data.</text>
</comment>
<reference evidence="8" key="2">
    <citation type="submission" date="2020-11" db="EMBL/GenBank/DDBJ databases">
        <authorList>
            <person name="McCartney M.A."/>
            <person name="Auch B."/>
            <person name="Kono T."/>
            <person name="Mallez S."/>
            <person name="Becker A."/>
            <person name="Gohl D.M."/>
            <person name="Silverstein K.A.T."/>
            <person name="Koren S."/>
            <person name="Bechman K.B."/>
            <person name="Herman A."/>
            <person name="Abrahante J.E."/>
            <person name="Garbe J."/>
        </authorList>
    </citation>
    <scope>NUCLEOTIDE SEQUENCE</scope>
    <source>
        <strain evidence="8">Duluth1</strain>
        <tissue evidence="8">Whole animal</tissue>
    </source>
</reference>
<keyword evidence="4" id="KW-0833">Ubl conjugation pathway</keyword>
<proteinExistence type="predicted"/>
<keyword evidence="5" id="KW-0862">Zinc</keyword>
<dbReference type="SUPFAM" id="SSF81383">
    <property type="entry name" value="F-box domain"/>
    <property type="match status" value="1"/>
</dbReference>
<evidence type="ECO:0000256" key="1">
    <source>
        <dbReference type="ARBA" id="ARBA00004906"/>
    </source>
</evidence>
<evidence type="ECO:0000259" key="7">
    <source>
        <dbReference type="PROSITE" id="PS51872"/>
    </source>
</evidence>
<dbReference type="Proteomes" id="UP000828390">
    <property type="component" value="Unassembled WGS sequence"/>
</dbReference>
<dbReference type="GO" id="GO:0005634">
    <property type="term" value="C:nucleus"/>
    <property type="evidence" value="ECO:0007669"/>
    <property type="project" value="TreeGrafter"/>
</dbReference>
<dbReference type="InterPro" id="IPR044064">
    <property type="entry name" value="ZF_ZBR"/>
</dbReference>
<evidence type="ECO:0000313" key="9">
    <source>
        <dbReference type="Proteomes" id="UP000828390"/>
    </source>
</evidence>
<evidence type="ECO:0000256" key="5">
    <source>
        <dbReference type="ARBA" id="ARBA00022833"/>
    </source>
</evidence>
<evidence type="ECO:0000256" key="3">
    <source>
        <dbReference type="ARBA" id="ARBA00022771"/>
    </source>
</evidence>
<sequence>MDEFLQGPIQRLPPPADLAKSRTFSTSTPFIGNLNVLKGRGLFSTTDDSGLGNSPSLTELSICTPFQSGQPTVSVSICVTPTKDLSFAPFHASNTSVHSSGLGYSSTRSVFTRRSLDSACSVSSETRVFSTRSDSLNSSHKELSRSLVRRLDLDIDIYDYSNKGAESANILKNPVLPKRSETVLASCFEDALKKFSPEQSDRLIGRKIGLASVDIIFELSQRNIACLSTILTFLHPQDLCSMCSVSRSWKDVVLKDCRANTRRRKLIKQHRVRLQEMGKENVGKRPAMRSMSRDGTAPLQRLPGNQLTTGEPPTPGGIRGEKTLAQQFIEVGSQLTNEEKLQKCPQCRKPAKCLPIQERGICQNPDCLYDFCTKCSYKFHGSKECVPIITKNSEKTSTIGTKKSKNNLKRL</sequence>
<dbReference type="Gene3D" id="2.20.25.20">
    <property type="match status" value="1"/>
</dbReference>
<dbReference type="CDD" id="cd20348">
    <property type="entry name" value="BRcat_RBR_EMI"/>
    <property type="match status" value="1"/>
</dbReference>
<dbReference type="AlphaFoldDB" id="A0A9D4BMM7"/>
<dbReference type="PANTHER" id="PTHR15493">
    <property type="entry name" value="F-BOX ONLY PROTEIN 5 AND 43"/>
    <property type="match status" value="1"/>
</dbReference>
<keyword evidence="9" id="KW-1185">Reference proteome</keyword>
<dbReference type="InterPro" id="IPR047147">
    <property type="entry name" value="FBX5_43"/>
</dbReference>
<dbReference type="EMBL" id="JAIWYP010000014">
    <property type="protein sequence ID" value="KAH3709486.1"/>
    <property type="molecule type" value="Genomic_DNA"/>
</dbReference>
<dbReference type="GO" id="GO:0007088">
    <property type="term" value="P:regulation of mitotic nuclear division"/>
    <property type="evidence" value="ECO:0007669"/>
    <property type="project" value="InterPro"/>
</dbReference>
<dbReference type="OrthoDB" id="6156390at2759"/>
<dbReference type="InterPro" id="IPR036047">
    <property type="entry name" value="F-box-like_dom_sf"/>
</dbReference>
<dbReference type="PROSITE" id="PS51872">
    <property type="entry name" value="ZF_ZBR"/>
    <property type="match status" value="1"/>
</dbReference>
<dbReference type="GO" id="GO:0008270">
    <property type="term" value="F:zinc ion binding"/>
    <property type="evidence" value="ECO:0007669"/>
    <property type="project" value="UniProtKB-KW"/>
</dbReference>
<name>A0A9D4BMM7_DREPO</name>
<organism evidence="8 9">
    <name type="scientific">Dreissena polymorpha</name>
    <name type="common">Zebra mussel</name>
    <name type="synonym">Mytilus polymorpha</name>
    <dbReference type="NCBI Taxonomy" id="45954"/>
    <lineage>
        <taxon>Eukaryota</taxon>
        <taxon>Metazoa</taxon>
        <taxon>Spiralia</taxon>
        <taxon>Lophotrochozoa</taxon>
        <taxon>Mollusca</taxon>
        <taxon>Bivalvia</taxon>
        <taxon>Autobranchia</taxon>
        <taxon>Heteroconchia</taxon>
        <taxon>Euheterodonta</taxon>
        <taxon>Imparidentia</taxon>
        <taxon>Neoheterodontei</taxon>
        <taxon>Myida</taxon>
        <taxon>Dreissenoidea</taxon>
        <taxon>Dreissenidae</taxon>
        <taxon>Dreissena</taxon>
    </lineage>
</organism>
<gene>
    <name evidence="8" type="ORF">DPMN_068949</name>
</gene>
<dbReference type="PANTHER" id="PTHR15493:SF9">
    <property type="entry name" value="GH14043P"/>
    <property type="match status" value="1"/>
</dbReference>
<protein>
    <recommendedName>
        <fullName evidence="7">ZBR-type domain-containing protein</fullName>
    </recommendedName>
</protein>
<keyword evidence="2" id="KW-0479">Metal-binding</keyword>
<dbReference type="GO" id="GO:0045835">
    <property type="term" value="P:negative regulation of meiotic nuclear division"/>
    <property type="evidence" value="ECO:0007669"/>
    <property type="project" value="InterPro"/>
</dbReference>
<reference evidence="8" key="1">
    <citation type="journal article" date="2019" name="bioRxiv">
        <title>The Genome of the Zebra Mussel, Dreissena polymorpha: A Resource for Invasive Species Research.</title>
        <authorList>
            <person name="McCartney M.A."/>
            <person name="Auch B."/>
            <person name="Kono T."/>
            <person name="Mallez S."/>
            <person name="Zhang Y."/>
            <person name="Obille A."/>
            <person name="Becker A."/>
            <person name="Abrahante J.E."/>
            <person name="Garbe J."/>
            <person name="Badalamenti J.P."/>
            <person name="Herman A."/>
            <person name="Mangelson H."/>
            <person name="Liachko I."/>
            <person name="Sullivan S."/>
            <person name="Sone E.D."/>
            <person name="Koren S."/>
            <person name="Silverstein K.A.T."/>
            <person name="Beckman K.B."/>
            <person name="Gohl D.M."/>
        </authorList>
    </citation>
    <scope>NUCLEOTIDE SEQUENCE</scope>
    <source>
        <strain evidence="8">Duluth1</strain>
        <tissue evidence="8">Whole animal</tissue>
    </source>
</reference>
<dbReference type="Gene3D" id="1.20.1280.50">
    <property type="match status" value="1"/>
</dbReference>
<evidence type="ECO:0000256" key="6">
    <source>
        <dbReference type="SAM" id="MobiDB-lite"/>
    </source>
</evidence>
<dbReference type="InterPro" id="IPR001810">
    <property type="entry name" value="F-box_dom"/>
</dbReference>
<evidence type="ECO:0000313" key="8">
    <source>
        <dbReference type="EMBL" id="KAH3709486.1"/>
    </source>
</evidence>
<accession>A0A9D4BMM7</accession>
<feature type="region of interest" description="Disordered" evidence="6">
    <location>
        <begin position="280"/>
        <end position="315"/>
    </location>
</feature>
<keyword evidence="3" id="KW-0863">Zinc-finger</keyword>
<dbReference type="Pfam" id="PF00646">
    <property type="entry name" value="F-box"/>
    <property type="match status" value="1"/>
</dbReference>
<evidence type="ECO:0000256" key="2">
    <source>
        <dbReference type="ARBA" id="ARBA00022723"/>
    </source>
</evidence>
<dbReference type="CDD" id="cd22086">
    <property type="entry name" value="F-box_EMI"/>
    <property type="match status" value="1"/>
</dbReference>
<feature type="domain" description="ZBR-type" evidence="7">
    <location>
        <begin position="340"/>
        <end position="388"/>
    </location>
</feature>